<keyword evidence="3" id="KW-1185">Reference proteome</keyword>
<accession>A0ABP0V055</accession>
<evidence type="ECO:0008006" key="4">
    <source>
        <dbReference type="Google" id="ProtNLM"/>
    </source>
</evidence>
<keyword evidence="1" id="KW-0472">Membrane</keyword>
<proteinExistence type="predicted"/>
<feature type="transmembrane region" description="Helical" evidence="1">
    <location>
        <begin position="20"/>
        <end position="37"/>
    </location>
</feature>
<sequence length="222" mass="23363">MCGRSANMPIVHYRGMQWHYWLIFFMVTLVLHILIIADTAAATTTVDTNQVVNPCAQLQPIKSGDAITVAVAIGGSRVLWYNNSDPLSNLLSPCSPSTTTAKIAGLLLVMDFVDGMLTTLSWKDESCAICGNTSALCMDNNCGTAIATCNAANADPTLCLTRINVAFSGTDKNSVSFSSWMTITSVNKYSLSALYSEAGTLLQQGATSIIGSSNGVGTGGQS</sequence>
<protein>
    <recommendedName>
        <fullName evidence="4">Membrane-associated protein</fullName>
    </recommendedName>
</protein>
<gene>
    <name evidence="2" type="ORF">CSSPTR1EN2_LOCUS22208</name>
</gene>
<evidence type="ECO:0000313" key="3">
    <source>
        <dbReference type="Proteomes" id="UP001497512"/>
    </source>
</evidence>
<keyword evidence="1" id="KW-0812">Transmembrane</keyword>
<evidence type="ECO:0000256" key="1">
    <source>
        <dbReference type="SAM" id="Phobius"/>
    </source>
</evidence>
<evidence type="ECO:0000313" key="2">
    <source>
        <dbReference type="EMBL" id="CAK9234420.1"/>
    </source>
</evidence>
<organism evidence="2 3">
    <name type="scientific">Sphagnum troendelagicum</name>
    <dbReference type="NCBI Taxonomy" id="128251"/>
    <lineage>
        <taxon>Eukaryota</taxon>
        <taxon>Viridiplantae</taxon>
        <taxon>Streptophyta</taxon>
        <taxon>Embryophyta</taxon>
        <taxon>Bryophyta</taxon>
        <taxon>Sphagnophytina</taxon>
        <taxon>Sphagnopsida</taxon>
        <taxon>Sphagnales</taxon>
        <taxon>Sphagnaceae</taxon>
        <taxon>Sphagnum</taxon>
    </lineage>
</organism>
<dbReference type="Proteomes" id="UP001497512">
    <property type="component" value="Chromosome 8"/>
</dbReference>
<name>A0ABP0V055_9BRYO</name>
<reference evidence="2" key="1">
    <citation type="submission" date="2024-02" db="EMBL/GenBank/DDBJ databases">
        <authorList>
            <consortium name="ELIXIR-Norway"/>
            <consortium name="Elixir Norway"/>
        </authorList>
    </citation>
    <scope>NUCLEOTIDE SEQUENCE</scope>
</reference>
<keyword evidence="1" id="KW-1133">Transmembrane helix</keyword>
<dbReference type="EMBL" id="OZ019900">
    <property type="protein sequence ID" value="CAK9234420.1"/>
    <property type="molecule type" value="Genomic_DNA"/>
</dbReference>